<keyword evidence="3" id="KW-0202">Cytokine</keyword>
<evidence type="ECO:0000256" key="4">
    <source>
        <dbReference type="ARBA" id="ARBA00022525"/>
    </source>
</evidence>
<dbReference type="CDD" id="cd00273">
    <property type="entry name" value="Chemokine_CXC"/>
    <property type="match status" value="1"/>
</dbReference>
<evidence type="ECO:0000256" key="2">
    <source>
        <dbReference type="ARBA" id="ARBA00010665"/>
    </source>
</evidence>
<feature type="chain" id="PRO_5041255369" evidence="5">
    <location>
        <begin position="24"/>
        <end position="105"/>
    </location>
</feature>
<dbReference type="PRINTS" id="PR00437">
    <property type="entry name" value="SMALLCYTKCXC"/>
</dbReference>
<dbReference type="Ensembl" id="ENSLLET00000000089.1">
    <property type="protein sequence ID" value="ENSLLEP00000000082.1"/>
    <property type="gene ID" value="ENSLLEG00000000067.1"/>
</dbReference>
<evidence type="ECO:0000259" key="6">
    <source>
        <dbReference type="SMART" id="SM00199"/>
    </source>
</evidence>
<dbReference type="PRINTS" id="PR00436">
    <property type="entry name" value="INTERLEUKIN8"/>
</dbReference>
<reference evidence="7" key="2">
    <citation type="submission" date="2025-09" db="UniProtKB">
        <authorList>
            <consortium name="Ensembl"/>
        </authorList>
    </citation>
    <scope>IDENTIFICATION</scope>
</reference>
<keyword evidence="8" id="KW-1185">Reference proteome</keyword>
<comment type="similarity">
    <text evidence="2">Belongs to the intercrine alpha (chemokine CxC) family.</text>
</comment>
<comment type="subcellular location">
    <subcellularLocation>
        <location evidence="1">Secreted</location>
    </subcellularLocation>
</comment>
<evidence type="ECO:0000256" key="3">
    <source>
        <dbReference type="ARBA" id="ARBA00022514"/>
    </source>
</evidence>
<keyword evidence="4" id="KW-0964">Secreted</keyword>
<proteinExistence type="inferred from homology"/>
<dbReference type="InterPro" id="IPR001811">
    <property type="entry name" value="Chemokine_IL8-like_dom"/>
</dbReference>
<evidence type="ECO:0000313" key="8">
    <source>
        <dbReference type="Proteomes" id="UP000694569"/>
    </source>
</evidence>
<dbReference type="FunFam" id="2.40.50.40:FF:000004">
    <property type="entry name" value="C-X-C motif chemokine"/>
    <property type="match status" value="1"/>
</dbReference>
<dbReference type="InterPro" id="IPR033899">
    <property type="entry name" value="CXC_Chemokine_domain"/>
</dbReference>
<gene>
    <name evidence="7" type="primary">CXCL8</name>
</gene>
<dbReference type="InterPro" id="IPR039809">
    <property type="entry name" value="Chemokine_b/g/d"/>
</dbReference>
<dbReference type="GeneTree" id="ENSGT00940000160757"/>
<evidence type="ECO:0000256" key="5">
    <source>
        <dbReference type="SAM" id="SignalP"/>
    </source>
</evidence>
<dbReference type="InterPro" id="IPR036048">
    <property type="entry name" value="Interleukin_8-like_sf"/>
</dbReference>
<dbReference type="GO" id="GO:0008009">
    <property type="term" value="F:chemokine activity"/>
    <property type="evidence" value="ECO:0007669"/>
    <property type="project" value="InterPro"/>
</dbReference>
<feature type="signal peptide" evidence="5">
    <location>
        <begin position="1"/>
        <end position="23"/>
    </location>
</feature>
<dbReference type="GO" id="GO:0006955">
    <property type="term" value="P:immune response"/>
    <property type="evidence" value="ECO:0007669"/>
    <property type="project" value="InterPro"/>
</dbReference>
<dbReference type="GO" id="GO:0005615">
    <property type="term" value="C:extracellular space"/>
    <property type="evidence" value="ECO:0007669"/>
    <property type="project" value="UniProtKB-KW"/>
</dbReference>
<dbReference type="OrthoDB" id="9937393at2759"/>
<evidence type="ECO:0000313" key="7">
    <source>
        <dbReference type="Ensembl" id="ENSLLEP00000000082.1"/>
    </source>
</evidence>
<evidence type="ECO:0000256" key="1">
    <source>
        <dbReference type="ARBA" id="ARBA00004613"/>
    </source>
</evidence>
<protein>
    <submittedName>
        <fullName evidence="7">C-X-C motif chemokine ligand 8</fullName>
    </submittedName>
</protein>
<dbReference type="Gene3D" id="2.40.50.40">
    <property type="match status" value="1"/>
</dbReference>
<sequence length="105" mass="11518">MAGTKKISAFLFFCLIFLTVSEAMALKKAASELRCQCITTQSAFINPRLYQSVELIPSGPHCKNVEVIITTTSGDVACVDPSAPWVERIIKKILESKQNSEEPAI</sequence>
<dbReference type="AlphaFoldDB" id="A0A8C5LPD7"/>
<dbReference type="PANTHER" id="PTHR12015:SF198">
    <property type="entry name" value="PLATELET BASIC PROTEIN"/>
    <property type="match status" value="1"/>
</dbReference>
<name>A0A8C5LPD7_9ANUR</name>
<accession>A0A8C5LPD7</accession>
<dbReference type="SMART" id="SM00199">
    <property type="entry name" value="SCY"/>
    <property type="match status" value="1"/>
</dbReference>
<dbReference type="SUPFAM" id="SSF54117">
    <property type="entry name" value="Interleukin 8-like chemokines"/>
    <property type="match status" value="1"/>
</dbReference>
<dbReference type="InterPro" id="IPR001089">
    <property type="entry name" value="Chemokine_CXC"/>
</dbReference>
<feature type="domain" description="Chemokine interleukin-8-like" evidence="6">
    <location>
        <begin position="32"/>
        <end position="93"/>
    </location>
</feature>
<organism evidence="7 8">
    <name type="scientific">Leptobrachium leishanense</name>
    <name type="common">Leishan spiny toad</name>
    <dbReference type="NCBI Taxonomy" id="445787"/>
    <lineage>
        <taxon>Eukaryota</taxon>
        <taxon>Metazoa</taxon>
        <taxon>Chordata</taxon>
        <taxon>Craniata</taxon>
        <taxon>Vertebrata</taxon>
        <taxon>Euteleostomi</taxon>
        <taxon>Amphibia</taxon>
        <taxon>Batrachia</taxon>
        <taxon>Anura</taxon>
        <taxon>Pelobatoidea</taxon>
        <taxon>Megophryidae</taxon>
        <taxon>Leptobrachium</taxon>
    </lineage>
</organism>
<reference evidence="7" key="1">
    <citation type="submission" date="2025-08" db="UniProtKB">
        <authorList>
            <consortium name="Ensembl"/>
        </authorList>
    </citation>
    <scope>IDENTIFICATION</scope>
</reference>
<keyword evidence="5" id="KW-0732">Signal</keyword>
<dbReference type="Pfam" id="PF00048">
    <property type="entry name" value="IL8"/>
    <property type="match status" value="1"/>
</dbReference>
<dbReference type="GO" id="GO:0006952">
    <property type="term" value="P:defense response"/>
    <property type="evidence" value="ECO:0007669"/>
    <property type="project" value="InterPro"/>
</dbReference>
<dbReference type="PANTHER" id="PTHR12015">
    <property type="entry name" value="SMALL INDUCIBLE CYTOKINE A"/>
    <property type="match status" value="1"/>
</dbReference>
<dbReference type="Proteomes" id="UP000694569">
    <property type="component" value="Unplaced"/>
</dbReference>